<evidence type="ECO:0000313" key="2">
    <source>
        <dbReference type="EMBL" id="AEW96483.1"/>
    </source>
</evidence>
<evidence type="ECO:0000256" key="1">
    <source>
        <dbReference type="SAM" id="MobiDB-lite"/>
    </source>
</evidence>
<dbReference type="HOGENOM" id="CLU_2541040_0_0_11"/>
<feature type="region of interest" description="Disordered" evidence="1">
    <location>
        <begin position="59"/>
        <end position="83"/>
    </location>
</feature>
<dbReference type="KEGG" id="sct:SCAT_4121"/>
<feature type="compositionally biased region" description="Basic and acidic residues" evidence="1">
    <location>
        <begin position="73"/>
        <end position="83"/>
    </location>
</feature>
<dbReference type="STRING" id="1003195.SCATT_41120"/>
<dbReference type="AlphaFoldDB" id="F8JPD0"/>
<dbReference type="RefSeq" id="WP_014144834.1">
    <property type="nucleotide sequence ID" value="NC_016111.1"/>
</dbReference>
<dbReference type="Proteomes" id="UP000007842">
    <property type="component" value="Chromosome"/>
</dbReference>
<accession>G8X089</accession>
<dbReference type="KEGG" id="scy:SCATT_41120"/>
<gene>
    <name evidence="2" type="ordered locus">SCATT_41120</name>
</gene>
<accession>F8JPD0</accession>
<proteinExistence type="predicted"/>
<dbReference type="PATRIC" id="fig|1003195.11.peg.5567"/>
<feature type="compositionally biased region" description="Low complexity" evidence="1">
    <location>
        <begin position="12"/>
        <end position="23"/>
    </location>
</feature>
<protein>
    <submittedName>
        <fullName evidence="2">Uncharacterized protein</fullName>
    </submittedName>
</protein>
<dbReference type="EMBL" id="CP003219">
    <property type="protein sequence ID" value="AEW96483.1"/>
    <property type="molecule type" value="Genomic_DNA"/>
</dbReference>
<reference evidence="3" key="1">
    <citation type="submission" date="2011-12" db="EMBL/GenBank/DDBJ databases">
        <title>Complete genome sequence of Streptomyces cattleya strain DSM 46488.</title>
        <authorList>
            <person name="Ou H.-Y."/>
            <person name="Li P."/>
            <person name="Zhao C."/>
            <person name="O'Hagan D."/>
            <person name="Deng Z."/>
        </authorList>
    </citation>
    <scope>NUCLEOTIDE SEQUENCE [LARGE SCALE GENOMIC DNA]</scope>
    <source>
        <strain evidence="3">ATCC 35852 / DSM 46488 / JCM 4925 / NBRC 14057 / NRRL 8057</strain>
    </source>
</reference>
<feature type="region of interest" description="Disordered" evidence="1">
    <location>
        <begin position="1"/>
        <end position="38"/>
    </location>
</feature>
<evidence type="ECO:0000313" key="3">
    <source>
        <dbReference type="Proteomes" id="UP000007842"/>
    </source>
</evidence>
<keyword evidence="3" id="KW-1185">Reference proteome</keyword>
<organism evidence="2 3">
    <name type="scientific">Streptantibioticus cattleyicolor (strain ATCC 35852 / DSM 46488 / JCM 4925 / NBRC 14057 / NRRL 8057)</name>
    <name type="common">Streptomyces cattleya</name>
    <dbReference type="NCBI Taxonomy" id="1003195"/>
    <lineage>
        <taxon>Bacteria</taxon>
        <taxon>Bacillati</taxon>
        <taxon>Actinomycetota</taxon>
        <taxon>Actinomycetes</taxon>
        <taxon>Kitasatosporales</taxon>
        <taxon>Streptomycetaceae</taxon>
        <taxon>Streptantibioticus</taxon>
    </lineage>
</organism>
<name>F8JPD0_STREN</name>
<sequence length="83" mass="8134">MSTSVRIGGGEPPATAPSGGEPAPAGPRLPDFGGPAALGHLAAATDHPVLTAVLAGLRGRPEHTGGVSGAVSYHEDSPPRPPR</sequence>